<proteinExistence type="predicted"/>
<evidence type="ECO:0000313" key="2">
    <source>
        <dbReference type="Proteomes" id="UP000202420"/>
    </source>
</evidence>
<gene>
    <name evidence="1" type="primary">Z565L</name>
    <name evidence="1" type="ORF">ATCV1_Z565L</name>
</gene>
<dbReference type="GeneID" id="5470290"/>
<accession>A7K9H5</accession>
<dbReference type="KEGG" id="vg:5470290"/>
<sequence length="108" mass="11660">MRPVACTARPCPMAIKAKAFKVATSLVVPPGADVLLACAIHVTDNIKIARKSHSLLLRPKLVTQSVFFYMIESGVDFSMTHANQWSSPVASGVIEGMLTIVKLILLIL</sequence>
<reference evidence="1 2" key="1">
    <citation type="submission" date="2006-09" db="EMBL/GenBank/DDBJ databases">
        <title>Sequence and annotation of the 288-kb ATCV-1 virus that infects an endosymbiotic Chlorella strain of the heliozoon Acanthocystis turfacea.</title>
        <authorList>
            <person name="Fitzgerald L.A."/>
            <person name="Graves M.V."/>
            <person name="Li X."/>
            <person name="Pfitzner A.J.P."/>
            <person name="Hartigan J."/>
            <person name="Van Etten J.L."/>
        </authorList>
    </citation>
    <scope>NUCLEOTIDE SEQUENCE [LARGE SCALE GENOMIC DNA]</scope>
    <source>
        <strain evidence="1 2">ATCV-1</strain>
    </source>
</reference>
<organism evidence="1 2">
    <name type="scientific">Chlorovirus heliozoae</name>
    <dbReference type="NCBI Taxonomy" id="322019"/>
    <lineage>
        <taxon>Viruses</taxon>
        <taxon>Varidnaviria</taxon>
        <taxon>Bamfordvirae</taxon>
        <taxon>Nucleocytoviricota</taxon>
        <taxon>Megaviricetes</taxon>
        <taxon>Algavirales</taxon>
        <taxon>Phycodnaviridae</taxon>
        <taxon>Chlorovirus</taxon>
    </lineage>
</organism>
<name>A7K9H5_9PHYC</name>
<dbReference type="Proteomes" id="UP000202420">
    <property type="component" value="Segment"/>
</dbReference>
<keyword evidence="2" id="KW-1185">Reference proteome</keyword>
<protein>
    <submittedName>
        <fullName evidence="1">Uncharacterized protein Z565L</fullName>
    </submittedName>
</protein>
<dbReference type="RefSeq" id="YP_001427046.1">
    <property type="nucleotide sequence ID" value="NC_008724.1"/>
</dbReference>
<dbReference type="EMBL" id="EF101928">
    <property type="protein sequence ID" value="ABT16699.1"/>
    <property type="molecule type" value="Genomic_DNA"/>
</dbReference>
<evidence type="ECO:0000313" key="1">
    <source>
        <dbReference type="EMBL" id="ABT16699.1"/>
    </source>
</evidence>